<dbReference type="RefSeq" id="XP_024693542.1">
    <property type="nucleotide sequence ID" value="XM_024837080.1"/>
</dbReference>
<feature type="region of interest" description="Disordered" evidence="4">
    <location>
        <begin position="1"/>
        <end position="28"/>
    </location>
</feature>
<dbReference type="GO" id="GO:0006629">
    <property type="term" value="P:lipid metabolic process"/>
    <property type="evidence" value="ECO:0007669"/>
    <property type="project" value="UniProtKB-KW"/>
</dbReference>
<name>A0A2I1D514_ASPC2</name>
<feature type="domain" description="Erythromycin biosynthesis protein CIII-like C-terminal" evidence="6">
    <location>
        <begin position="394"/>
        <end position="486"/>
    </location>
</feature>
<sequence>MSASKRSASVDLADPPHFTSTDSDAATVTDDGRVNVNLDSSAGKAALKRALSLLPATSEEPPSPPPDYTQSTPFDIKLNIIIQVVGSRGDVQPFVALGNELQKHGHRVRIATHNTFDTFVRGAGLEFYPIGGDPAELMAYMVKNPGLIPSVESLQEGDIKKKRVMVGEMLNGCWRSCIEDDLVSGMPFVADAIIANPPSFAHIHCAEALAIPLHLMFTMPWSPTTAYPHPLANLRYSGKNQKFANSVSYGVVEWLTWQGLGDVINTWRSTIDLEPVPTNEGATMAQTLKIPFTYCWSPALLPKPIDWPAYIDVCGFFFRDPPSYSPTPELAAFLQNGPPPIYVGFGSIVLDDSVEMTAILEEAVKLTGVRAIISRGWSKLGGESSSNILYLGDCPHDWLFERVSCVIHHGGAGTTACGLRYGKPTTIVPFFGDQPFWGKIVAASGAGPDPIPHRSLTAENLADAIRFCLNPSTLDAAENLAIKMLEETGVAKAVECFHRNLPREKMRCAVLPDRPAAWVYKKNKGKPIYLSKMAAQVILDYMRVDKEDLKRHEIKPIVLQHRRFDPISGTTSAAFETGAGLAKATTNMLWKPYQEIQRGRTSSRQPSVTRSLSTPSLSQTEPENPVPEKSSTAPPRLSTSPTRIDWMTAATAAATSAKGVGQFIGKYYKGMAVDIPLATTEGLRAIPRLYGEEVPEYVVRDWKSGAAAGGKNFIHGMRGGLTDMLTQSYQGGKDKGPLGVGKGFLKGTVGLATKVPSAALGLVAYPGQGICKSLHNTIRFQTRREITAARYREGVFLLRVEGGSLDQGDVVDLFEVLRNSAGDF</sequence>
<feature type="compositionally biased region" description="Low complexity" evidence="4">
    <location>
        <begin position="19"/>
        <end position="28"/>
    </location>
</feature>
<dbReference type="Pfam" id="PF06722">
    <property type="entry name" value="EryCIII-like_C"/>
    <property type="match status" value="1"/>
</dbReference>
<dbReference type="SUPFAM" id="SSF53756">
    <property type="entry name" value="UDP-Glycosyltransferase/glycogen phosphorylase"/>
    <property type="match status" value="1"/>
</dbReference>
<evidence type="ECO:0000256" key="3">
    <source>
        <dbReference type="ARBA" id="ARBA00023098"/>
    </source>
</evidence>
<evidence type="ECO:0000313" key="7">
    <source>
        <dbReference type="EMBL" id="PKY04948.1"/>
    </source>
</evidence>
<accession>A0A2I1D514</accession>
<dbReference type="GO" id="GO:0005975">
    <property type="term" value="P:carbohydrate metabolic process"/>
    <property type="evidence" value="ECO:0007669"/>
    <property type="project" value="InterPro"/>
</dbReference>
<feature type="compositionally biased region" description="Polar residues" evidence="4">
    <location>
        <begin position="629"/>
        <end position="641"/>
    </location>
</feature>
<evidence type="ECO:0000259" key="6">
    <source>
        <dbReference type="Pfam" id="PF06722"/>
    </source>
</evidence>
<protein>
    <submittedName>
        <fullName evidence="7">Sterol glucosyltransferase</fullName>
    </submittedName>
</protein>
<keyword evidence="8" id="KW-1185">Reference proteome</keyword>
<dbReference type="AlphaFoldDB" id="A0A2I1D514"/>
<evidence type="ECO:0000256" key="2">
    <source>
        <dbReference type="ARBA" id="ARBA00022679"/>
    </source>
</evidence>
<dbReference type="FunFam" id="3.40.50.2000:FF:000100">
    <property type="entry name" value="Glycosyltransferase family 1 protein"/>
    <property type="match status" value="1"/>
</dbReference>
<feature type="region of interest" description="Disordered" evidence="4">
    <location>
        <begin position="596"/>
        <end position="641"/>
    </location>
</feature>
<dbReference type="EMBL" id="MSFM01000005">
    <property type="protein sequence ID" value="PKY04948.1"/>
    <property type="molecule type" value="Genomic_DNA"/>
</dbReference>
<reference evidence="7" key="1">
    <citation type="submission" date="2016-12" db="EMBL/GenBank/DDBJ databases">
        <title>The genomes of Aspergillus section Nigri reveals drivers in fungal speciation.</title>
        <authorList>
            <consortium name="DOE Joint Genome Institute"/>
            <person name="Vesth T.C."/>
            <person name="Nybo J."/>
            <person name="Theobald S."/>
            <person name="Brandl J."/>
            <person name="Frisvad J.C."/>
            <person name="Nielsen K.F."/>
            <person name="Lyhne E.K."/>
            <person name="Kogle M.E."/>
            <person name="Kuo A."/>
            <person name="Riley R."/>
            <person name="Clum A."/>
            <person name="Nolan M."/>
            <person name="Lipzen A."/>
            <person name="Salamov A."/>
            <person name="Henrissat B."/>
            <person name="Wiebenga A."/>
            <person name="De vries R.P."/>
            <person name="Grigoriev I.V."/>
            <person name="Mortensen U.H."/>
            <person name="Andersen M.R."/>
            <person name="Baker S.E."/>
        </authorList>
    </citation>
    <scope>NUCLEOTIDE SEQUENCE</scope>
    <source>
        <strain evidence="7">IBT 28561</strain>
    </source>
</reference>
<dbReference type="GeneID" id="36544604"/>
<keyword evidence="3" id="KW-0443">Lipid metabolism</keyword>
<dbReference type="PANTHER" id="PTHR48050">
    <property type="entry name" value="STEROL 3-BETA-GLUCOSYLTRANSFERASE"/>
    <property type="match status" value="1"/>
</dbReference>
<comment type="subcellular location">
    <subcellularLocation>
        <location evidence="1">Endomembrane system</location>
        <topology evidence="1">Peripheral membrane protein</topology>
    </subcellularLocation>
</comment>
<evidence type="ECO:0000256" key="1">
    <source>
        <dbReference type="ARBA" id="ARBA00004184"/>
    </source>
</evidence>
<dbReference type="GO" id="GO:0016906">
    <property type="term" value="F:sterol 3-beta-glucosyltransferase activity"/>
    <property type="evidence" value="ECO:0007669"/>
    <property type="project" value="UniProtKB-ARBA"/>
</dbReference>
<dbReference type="PANTHER" id="PTHR48050:SF27">
    <property type="entry name" value="GLUCOSYLTRANSFERASE, PUTATIVE (AFU_ORTHOLOGUE AFUA_7G04880)-RELATED"/>
    <property type="match status" value="1"/>
</dbReference>
<feature type="compositionally biased region" description="Polar residues" evidence="4">
    <location>
        <begin position="599"/>
        <end position="622"/>
    </location>
</feature>
<evidence type="ECO:0000256" key="4">
    <source>
        <dbReference type="SAM" id="MobiDB-lite"/>
    </source>
</evidence>
<dbReference type="InterPro" id="IPR004276">
    <property type="entry name" value="GlycoTrans_28_N"/>
</dbReference>
<dbReference type="FunFam" id="3.40.50.2000:FF:000009">
    <property type="entry name" value="Sterol 3-beta-glucosyltransferase UGT80A2"/>
    <property type="match status" value="1"/>
</dbReference>
<comment type="caution">
    <text evidence="7">The sequence shown here is derived from an EMBL/GenBank/DDBJ whole genome shotgun (WGS) entry which is preliminary data.</text>
</comment>
<dbReference type="GO" id="GO:0012505">
    <property type="term" value="C:endomembrane system"/>
    <property type="evidence" value="ECO:0007669"/>
    <property type="project" value="UniProtKB-SubCell"/>
</dbReference>
<proteinExistence type="predicted"/>
<dbReference type="InterPro" id="IPR010610">
    <property type="entry name" value="EryCIII-like_C"/>
</dbReference>
<dbReference type="Gene3D" id="3.40.50.2000">
    <property type="entry name" value="Glycogen Phosphorylase B"/>
    <property type="match status" value="2"/>
</dbReference>
<feature type="domain" description="Glycosyltransferase family 28 N-terminal" evidence="5">
    <location>
        <begin position="80"/>
        <end position="228"/>
    </location>
</feature>
<dbReference type="Pfam" id="PF03033">
    <property type="entry name" value="Glyco_transf_28"/>
    <property type="match status" value="1"/>
</dbReference>
<dbReference type="VEuPathDB" id="FungiDB:P168DRAFT_289795"/>
<keyword evidence="2" id="KW-0808">Transferase</keyword>
<evidence type="ECO:0000259" key="5">
    <source>
        <dbReference type="Pfam" id="PF03033"/>
    </source>
</evidence>
<gene>
    <name evidence="7" type="ORF">P168DRAFT_289795</name>
</gene>
<dbReference type="InterPro" id="IPR050426">
    <property type="entry name" value="Glycosyltransferase_28"/>
</dbReference>
<dbReference type="CDD" id="cd03784">
    <property type="entry name" value="GT1_Gtf-like"/>
    <property type="match status" value="1"/>
</dbReference>
<dbReference type="InterPro" id="IPR002213">
    <property type="entry name" value="UDP_glucos_trans"/>
</dbReference>
<dbReference type="OrthoDB" id="5835829at2759"/>
<organism evidence="7 8">
    <name type="scientific">Aspergillus campestris (strain IBT 28561)</name>
    <dbReference type="NCBI Taxonomy" id="1392248"/>
    <lineage>
        <taxon>Eukaryota</taxon>
        <taxon>Fungi</taxon>
        <taxon>Dikarya</taxon>
        <taxon>Ascomycota</taxon>
        <taxon>Pezizomycotina</taxon>
        <taxon>Eurotiomycetes</taxon>
        <taxon>Eurotiomycetidae</taxon>
        <taxon>Eurotiales</taxon>
        <taxon>Aspergillaceae</taxon>
        <taxon>Aspergillus</taxon>
        <taxon>Aspergillus subgen. Circumdati</taxon>
    </lineage>
</organism>
<dbReference type="Proteomes" id="UP000234254">
    <property type="component" value="Unassembled WGS sequence"/>
</dbReference>
<evidence type="ECO:0000313" key="8">
    <source>
        <dbReference type="Proteomes" id="UP000234254"/>
    </source>
</evidence>